<keyword evidence="2" id="KW-1185">Reference proteome</keyword>
<accession>A0A5S9ITG3</accession>
<proteinExistence type="predicted"/>
<dbReference type="AlphaFoldDB" id="A0A5S9ITG3"/>
<reference evidence="1 2" key="1">
    <citation type="submission" date="2019-08" db="EMBL/GenBank/DDBJ databases">
        <title>Complete genome sequence of Candidatus Uab amorphum.</title>
        <authorList>
            <person name="Shiratori T."/>
            <person name="Suzuki S."/>
            <person name="Kakizawa Y."/>
            <person name="Ishida K."/>
        </authorList>
    </citation>
    <scope>NUCLEOTIDE SEQUENCE [LARGE SCALE GENOMIC DNA]</scope>
    <source>
        <strain evidence="1 2">SRT547</strain>
    </source>
</reference>
<evidence type="ECO:0000313" key="1">
    <source>
        <dbReference type="EMBL" id="BBM86325.1"/>
    </source>
</evidence>
<dbReference type="KEGG" id="uam:UABAM_04711"/>
<gene>
    <name evidence="1" type="ORF">UABAM_04711</name>
</gene>
<evidence type="ECO:0000313" key="2">
    <source>
        <dbReference type="Proteomes" id="UP000326354"/>
    </source>
</evidence>
<dbReference type="EMBL" id="AP019860">
    <property type="protein sequence ID" value="BBM86325.1"/>
    <property type="molecule type" value="Genomic_DNA"/>
</dbReference>
<name>A0A5S9ITG3_UABAM</name>
<dbReference type="RefSeq" id="WP_151970389.1">
    <property type="nucleotide sequence ID" value="NZ_AP019860.1"/>
</dbReference>
<dbReference type="Proteomes" id="UP000326354">
    <property type="component" value="Chromosome"/>
</dbReference>
<sequence>MLGELTKYKKPFQIRTLLLLRKTKKILKKVGRKTSLIGLYVRKDISIFDELEKLNQYYFSPKMVKTCSEEKFAQIKEFLILCKKTGKTTKTLQIAEVLSRNIQHDANYEKQIDSNFYFIKSFYNAVLDHRKIYKSQASRNIQKQDFFVTKELSLKEILEIKIRQLQAQK</sequence>
<protein>
    <submittedName>
        <fullName evidence="1">Uncharacterized protein</fullName>
    </submittedName>
</protein>
<organism evidence="1 2">
    <name type="scientific">Uabimicrobium amorphum</name>
    <dbReference type="NCBI Taxonomy" id="2596890"/>
    <lineage>
        <taxon>Bacteria</taxon>
        <taxon>Pseudomonadati</taxon>
        <taxon>Planctomycetota</taxon>
        <taxon>Candidatus Uabimicrobiia</taxon>
        <taxon>Candidatus Uabimicrobiales</taxon>
        <taxon>Candidatus Uabimicrobiaceae</taxon>
        <taxon>Candidatus Uabimicrobium</taxon>
    </lineage>
</organism>